<protein>
    <submittedName>
        <fullName evidence="2">Uncharacterized protein</fullName>
    </submittedName>
</protein>
<evidence type="ECO:0000256" key="1">
    <source>
        <dbReference type="SAM" id="MobiDB-lite"/>
    </source>
</evidence>
<feature type="region of interest" description="Disordered" evidence="1">
    <location>
        <begin position="22"/>
        <end position="44"/>
    </location>
</feature>
<dbReference type="OrthoDB" id="412647at2759"/>
<sequence>MLRQSMYYRDIASVRSPRAKQLSSKPITARATCPANNPGDGGTWDVGLEMQSTLITAADDELNYITL</sequence>
<accession>A0A165WIP1</accession>
<proteinExistence type="predicted"/>
<evidence type="ECO:0000313" key="2">
    <source>
        <dbReference type="EMBL" id="KZP07660.1"/>
    </source>
</evidence>
<evidence type="ECO:0000313" key="3">
    <source>
        <dbReference type="EMBL" id="KZP15521.1"/>
    </source>
</evidence>
<gene>
    <name evidence="3" type="ORF">FIBSPDRAFT_867089</name>
    <name evidence="2" type="ORF">FIBSPDRAFT_875320</name>
</gene>
<dbReference type="EMBL" id="KV417744">
    <property type="protein sequence ID" value="KZP07660.1"/>
    <property type="molecule type" value="Genomic_DNA"/>
</dbReference>
<organism evidence="2 4">
    <name type="scientific">Athelia psychrophila</name>
    <dbReference type="NCBI Taxonomy" id="1759441"/>
    <lineage>
        <taxon>Eukaryota</taxon>
        <taxon>Fungi</taxon>
        <taxon>Dikarya</taxon>
        <taxon>Basidiomycota</taxon>
        <taxon>Agaricomycotina</taxon>
        <taxon>Agaricomycetes</taxon>
        <taxon>Agaricomycetidae</taxon>
        <taxon>Atheliales</taxon>
        <taxon>Atheliaceae</taxon>
        <taxon>Athelia</taxon>
    </lineage>
</organism>
<dbReference type="AlphaFoldDB" id="A0A165WIP1"/>
<dbReference type="EMBL" id="KV417603">
    <property type="protein sequence ID" value="KZP15521.1"/>
    <property type="molecule type" value="Genomic_DNA"/>
</dbReference>
<reference evidence="2 4" key="1">
    <citation type="journal article" date="2016" name="Mol. Biol. Evol.">
        <title>Comparative Genomics of Early-Diverging Mushroom-Forming Fungi Provides Insights into the Origins of Lignocellulose Decay Capabilities.</title>
        <authorList>
            <person name="Nagy L.G."/>
            <person name="Riley R."/>
            <person name="Tritt A."/>
            <person name="Adam C."/>
            <person name="Daum C."/>
            <person name="Floudas D."/>
            <person name="Sun H."/>
            <person name="Yadav J.S."/>
            <person name="Pangilinan J."/>
            <person name="Larsson K.H."/>
            <person name="Matsuura K."/>
            <person name="Barry K."/>
            <person name="Labutti K."/>
            <person name="Kuo R."/>
            <person name="Ohm R.A."/>
            <person name="Bhattacharya S.S."/>
            <person name="Shirouzu T."/>
            <person name="Yoshinaga Y."/>
            <person name="Martin F.M."/>
            <person name="Grigoriev I.V."/>
            <person name="Hibbett D.S."/>
        </authorList>
    </citation>
    <scope>NUCLEOTIDE SEQUENCE [LARGE SCALE GENOMIC DNA]</scope>
    <source>
        <strain evidence="2 4">CBS 109695</strain>
    </source>
</reference>
<evidence type="ECO:0000313" key="4">
    <source>
        <dbReference type="Proteomes" id="UP000076532"/>
    </source>
</evidence>
<name>A0A165WIP1_9AGAM</name>
<dbReference type="Proteomes" id="UP000076532">
    <property type="component" value="Unassembled WGS sequence"/>
</dbReference>
<keyword evidence="4" id="KW-1185">Reference proteome</keyword>